<accession>A0A1W2H6X3</accession>
<evidence type="ECO:0000313" key="2">
    <source>
        <dbReference type="Proteomes" id="UP000192333"/>
    </source>
</evidence>
<dbReference type="OrthoDB" id="978692at2"/>
<reference evidence="2" key="1">
    <citation type="submission" date="2017-04" db="EMBL/GenBank/DDBJ databases">
        <authorList>
            <person name="Varghese N."/>
            <person name="Submissions S."/>
        </authorList>
    </citation>
    <scope>NUCLEOTIDE SEQUENCE [LARGE SCALE GENOMIC DNA]</scope>
    <source>
        <strain evidence="2">DSM 16537</strain>
    </source>
</reference>
<gene>
    <name evidence="1" type="ORF">SAMN00777080_2999</name>
</gene>
<evidence type="ECO:0000313" key="1">
    <source>
        <dbReference type="EMBL" id="SMD44378.1"/>
    </source>
</evidence>
<dbReference type="EMBL" id="LT838813">
    <property type="protein sequence ID" value="SMD44378.1"/>
    <property type="molecule type" value="Genomic_DNA"/>
</dbReference>
<sequence length="191" mass="22008">MNQNSTLIINLQKRIAFLIIFLGLIIAPSFGQESEFKAESEEILRHRISITLGHTHIPAGEIDGEKTFLSVPSWGMDYNFHINRKWAAGLHTDFITETFKVIDFEGNREFERERPFTLTLVGIYKPHERWSFLAGAGYELAVEENLSLLRLGIERGWELEKGWEVFATLQYDLKFGVYDSWMIGVGFSKGF</sequence>
<dbReference type="Proteomes" id="UP000192333">
    <property type="component" value="Chromosome I"/>
</dbReference>
<dbReference type="AlphaFoldDB" id="A0A1W2H6X3"/>
<protein>
    <recommendedName>
        <fullName evidence="3">Outer membrane protein beta-barrel domain-containing protein</fullName>
    </recommendedName>
</protein>
<dbReference type="RefSeq" id="WP_084121160.1">
    <property type="nucleotide sequence ID" value="NZ_LT838813.1"/>
</dbReference>
<proteinExistence type="predicted"/>
<name>A0A1W2H6X3_9BACT</name>
<dbReference type="STRING" id="758820.SAMN00777080_2999"/>
<organism evidence="1 2">
    <name type="scientific">Aquiflexum balticum DSM 16537</name>
    <dbReference type="NCBI Taxonomy" id="758820"/>
    <lineage>
        <taxon>Bacteria</taxon>
        <taxon>Pseudomonadati</taxon>
        <taxon>Bacteroidota</taxon>
        <taxon>Cytophagia</taxon>
        <taxon>Cytophagales</taxon>
        <taxon>Cyclobacteriaceae</taxon>
        <taxon>Aquiflexum</taxon>
    </lineage>
</organism>
<evidence type="ECO:0008006" key="3">
    <source>
        <dbReference type="Google" id="ProtNLM"/>
    </source>
</evidence>
<keyword evidence="2" id="KW-1185">Reference proteome</keyword>